<sequence>MEKRKAFTLIELLVVISIIALLLAIMMPALGMVKEKAKNLVCKSNLRSISLACSIYGEEHNGKLMEYRAYQLFLRQLEPYVGNMDEIRYCPSTKINESNTEAGKNGWGSSTEAWWWWLDDTWEEPEFGSYGMNGWMYTYTDSMGYIVGGERGRMWGNLSAVKQASKTPFFVDAIWVDLWPMDTDTIPGTYKLDTGGGGYDAGGGSTGSPGNHIQRCVTDRHNGSVDMAFVDGHTENIKLAELWSVTWNKGWNVQHDVTRTDDTPIDRKR</sequence>
<organism evidence="2 3">
    <name type="scientific">Anaerohalosphaera lusitana</name>
    <dbReference type="NCBI Taxonomy" id="1936003"/>
    <lineage>
        <taxon>Bacteria</taxon>
        <taxon>Pseudomonadati</taxon>
        <taxon>Planctomycetota</taxon>
        <taxon>Phycisphaerae</taxon>
        <taxon>Sedimentisphaerales</taxon>
        <taxon>Anaerohalosphaeraceae</taxon>
        <taxon>Anaerohalosphaera</taxon>
    </lineage>
</organism>
<accession>A0A1U9NR41</accession>
<proteinExistence type="predicted"/>
<keyword evidence="1" id="KW-1133">Transmembrane helix</keyword>
<evidence type="ECO:0000313" key="3">
    <source>
        <dbReference type="Proteomes" id="UP000189674"/>
    </source>
</evidence>
<keyword evidence="3" id="KW-1185">Reference proteome</keyword>
<dbReference type="Pfam" id="PF07963">
    <property type="entry name" value="N_methyl"/>
    <property type="match status" value="1"/>
</dbReference>
<dbReference type="PANTHER" id="PTHR30093">
    <property type="entry name" value="GENERAL SECRETION PATHWAY PROTEIN G"/>
    <property type="match status" value="1"/>
</dbReference>
<dbReference type="AlphaFoldDB" id="A0A1U9NR41"/>
<name>A0A1U9NR41_9BACT</name>
<dbReference type="Gene3D" id="3.30.700.10">
    <property type="entry name" value="Glycoprotein, Type 4 Pilin"/>
    <property type="match status" value="1"/>
</dbReference>
<dbReference type="OrthoDB" id="241541at2"/>
<dbReference type="EMBL" id="CP019791">
    <property type="protein sequence ID" value="AQT70285.1"/>
    <property type="molecule type" value="Genomic_DNA"/>
</dbReference>
<feature type="transmembrane region" description="Helical" evidence="1">
    <location>
        <begin position="12"/>
        <end position="33"/>
    </location>
</feature>
<reference evidence="3" key="1">
    <citation type="submission" date="2017-02" db="EMBL/GenBank/DDBJ databases">
        <title>Comparative genomics and description of representatives of a novel lineage of planctomycetes thriving in anoxic sediments.</title>
        <authorList>
            <person name="Spring S."/>
            <person name="Bunk B."/>
            <person name="Sproer C."/>
        </authorList>
    </citation>
    <scope>NUCLEOTIDE SEQUENCE [LARGE SCALE GENOMIC DNA]</scope>
    <source>
        <strain evidence="3">ST-NAGAB-D1</strain>
    </source>
</reference>
<dbReference type="STRING" id="1936003.STSP2_03491"/>
<gene>
    <name evidence="2" type="ORF">STSP2_03491</name>
</gene>
<evidence type="ECO:0000313" key="2">
    <source>
        <dbReference type="EMBL" id="AQT70285.1"/>
    </source>
</evidence>
<dbReference type="SUPFAM" id="SSF54523">
    <property type="entry name" value="Pili subunits"/>
    <property type="match status" value="1"/>
</dbReference>
<dbReference type="RefSeq" id="WP_146663884.1">
    <property type="nucleotide sequence ID" value="NZ_CP019791.1"/>
</dbReference>
<dbReference type="NCBIfam" id="TIGR02532">
    <property type="entry name" value="IV_pilin_GFxxxE"/>
    <property type="match status" value="1"/>
</dbReference>
<dbReference type="InterPro" id="IPR012902">
    <property type="entry name" value="N_methyl_site"/>
</dbReference>
<protein>
    <submittedName>
        <fullName evidence="2">Putative major pilin subunit</fullName>
    </submittedName>
</protein>
<evidence type="ECO:0000256" key="1">
    <source>
        <dbReference type="SAM" id="Phobius"/>
    </source>
</evidence>
<keyword evidence="1" id="KW-0812">Transmembrane</keyword>
<dbReference type="KEGG" id="alus:STSP2_03491"/>
<dbReference type="Proteomes" id="UP000189674">
    <property type="component" value="Chromosome"/>
</dbReference>
<keyword evidence="1" id="KW-0472">Membrane</keyword>
<dbReference type="InterPro" id="IPR045584">
    <property type="entry name" value="Pilin-like"/>
</dbReference>